<protein>
    <submittedName>
        <fullName evidence="2">Uncharacterized protein</fullName>
    </submittedName>
</protein>
<feature type="non-terminal residue" evidence="2">
    <location>
        <position position="234"/>
    </location>
</feature>
<gene>
    <name evidence="2" type="ORF">GCK32_014784</name>
</gene>
<proteinExistence type="predicted"/>
<feature type="compositionally biased region" description="Basic and acidic residues" evidence="1">
    <location>
        <begin position="70"/>
        <end position="101"/>
    </location>
</feature>
<dbReference type="EMBL" id="WIXE01000773">
    <property type="protein sequence ID" value="KAK5986287.1"/>
    <property type="molecule type" value="Genomic_DNA"/>
</dbReference>
<feature type="compositionally biased region" description="Basic and acidic residues" evidence="1">
    <location>
        <begin position="161"/>
        <end position="195"/>
    </location>
</feature>
<keyword evidence="3" id="KW-1185">Reference proteome</keyword>
<evidence type="ECO:0000313" key="3">
    <source>
        <dbReference type="Proteomes" id="UP001331761"/>
    </source>
</evidence>
<evidence type="ECO:0000256" key="1">
    <source>
        <dbReference type="SAM" id="MobiDB-lite"/>
    </source>
</evidence>
<feature type="region of interest" description="Disordered" evidence="1">
    <location>
        <begin position="1"/>
        <end position="234"/>
    </location>
</feature>
<comment type="caution">
    <text evidence="2">The sequence shown here is derived from an EMBL/GenBank/DDBJ whole genome shotgun (WGS) entry which is preliminary data.</text>
</comment>
<organism evidence="2 3">
    <name type="scientific">Trichostrongylus colubriformis</name>
    <name type="common">Black scour worm</name>
    <dbReference type="NCBI Taxonomy" id="6319"/>
    <lineage>
        <taxon>Eukaryota</taxon>
        <taxon>Metazoa</taxon>
        <taxon>Ecdysozoa</taxon>
        <taxon>Nematoda</taxon>
        <taxon>Chromadorea</taxon>
        <taxon>Rhabditida</taxon>
        <taxon>Rhabditina</taxon>
        <taxon>Rhabditomorpha</taxon>
        <taxon>Strongyloidea</taxon>
        <taxon>Trichostrongylidae</taxon>
        <taxon>Trichostrongylus</taxon>
    </lineage>
</organism>
<feature type="compositionally biased region" description="Basic and acidic residues" evidence="1">
    <location>
        <begin position="217"/>
        <end position="234"/>
    </location>
</feature>
<feature type="compositionally biased region" description="Polar residues" evidence="1">
    <location>
        <begin position="113"/>
        <end position="122"/>
    </location>
</feature>
<feature type="compositionally biased region" description="Basic and acidic residues" evidence="1">
    <location>
        <begin position="36"/>
        <end position="59"/>
    </location>
</feature>
<dbReference type="AlphaFoldDB" id="A0AAN8FY22"/>
<reference evidence="2 3" key="1">
    <citation type="submission" date="2019-10" db="EMBL/GenBank/DDBJ databases">
        <title>Assembly and Annotation for the nematode Trichostrongylus colubriformis.</title>
        <authorList>
            <person name="Martin J."/>
        </authorList>
    </citation>
    <scope>NUCLEOTIDE SEQUENCE [LARGE SCALE GENOMIC DNA]</scope>
    <source>
        <strain evidence="2">G859</strain>
        <tissue evidence="2">Whole worm</tissue>
    </source>
</reference>
<feature type="compositionally biased region" description="Basic and acidic residues" evidence="1">
    <location>
        <begin position="14"/>
        <end position="27"/>
    </location>
</feature>
<sequence length="234" mass="26342">MNTLADYGDESDEESPRRRSFNMERSEVPATTVSRAQEEESPKAHRTDSDHSPPQRRQSDTMFDEDMMFDEPRRYASFSDSDRSETTEFREPPPPKRKEFHTPSPSIPTPSSKMHQVSSAVSLVSYGGGDEDKEDAFERADRDAEDAQSPSSPPSGMVEPRPPERVSQKSDTDDENERLIDMALEEGRNALKQVEDGASTGSGGWTPRPYDSPLHGMDFEPDNKRMDSDTPPRQ</sequence>
<name>A0AAN8FY22_TRICO</name>
<accession>A0AAN8FY22</accession>
<dbReference type="Proteomes" id="UP001331761">
    <property type="component" value="Unassembled WGS sequence"/>
</dbReference>
<evidence type="ECO:0000313" key="2">
    <source>
        <dbReference type="EMBL" id="KAK5986287.1"/>
    </source>
</evidence>